<dbReference type="Proteomes" id="UP000886523">
    <property type="component" value="Unassembled WGS sequence"/>
</dbReference>
<comment type="caution">
    <text evidence="1">The sequence shown here is derived from an EMBL/GenBank/DDBJ whole genome shotgun (WGS) entry which is preliminary data.</text>
</comment>
<accession>A0A9P6ADE3</accession>
<reference evidence="1" key="1">
    <citation type="journal article" date="2020" name="Nat. Commun.">
        <title>Large-scale genome sequencing of mycorrhizal fungi provides insights into the early evolution of symbiotic traits.</title>
        <authorList>
            <person name="Miyauchi S."/>
            <person name="Kiss E."/>
            <person name="Kuo A."/>
            <person name="Drula E."/>
            <person name="Kohler A."/>
            <person name="Sanchez-Garcia M."/>
            <person name="Morin E."/>
            <person name="Andreopoulos B."/>
            <person name="Barry K.W."/>
            <person name="Bonito G."/>
            <person name="Buee M."/>
            <person name="Carver A."/>
            <person name="Chen C."/>
            <person name="Cichocki N."/>
            <person name="Clum A."/>
            <person name="Culley D."/>
            <person name="Crous P.W."/>
            <person name="Fauchery L."/>
            <person name="Girlanda M."/>
            <person name="Hayes R.D."/>
            <person name="Keri Z."/>
            <person name="LaButti K."/>
            <person name="Lipzen A."/>
            <person name="Lombard V."/>
            <person name="Magnuson J."/>
            <person name="Maillard F."/>
            <person name="Murat C."/>
            <person name="Nolan M."/>
            <person name="Ohm R.A."/>
            <person name="Pangilinan J."/>
            <person name="Pereira M.F."/>
            <person name="Perotto S."/>
            <person name="Peter M."/>
            <person name="Pfister S."/>
            <person name="Riley R."/>
            <person name="Sitrit Y."/>
            <person name="Stielow J.B."/>
            <person name="Szollosi G."/>
            <person name="Zifcakova L."/>
            <person name="Stursova M."/>
            <person name="Spatafora J.W."/>
            <person name="Tedersoo L."/>
            <person name="Vaario L.M."/>
            <person name="Yamada A."/>
            <person name="Yan M."/>
            <person name="Wang P."/>
            <person name="Xu J."/>
            <person name="Bruns T."/>
            <person name="Baldrian P."/>
            <person name="Vilgalys R."/>
            <person name="Dunand C."/>
            <person name="Henrissat B."/>
            <person name="Grigoriev I.V."/>
            <person name="Hibbett D."/>
            <person name="Nagy L.G."/>
            <person name="Martin F.M."/>
        </authorList>
    </citation>
    <scope>NUCLEOTIDE SEQUENCE</scope>
    <source>
        <strain evidence="1">UP504</strain>
    </source>
</reference>
<name>A0A9P6ADE3_9AGAM</name>
<protein>
    <submittedName>
        <fullName evidence="1">Uncharacterized protein</fullName>
    </submittedName>
</protein>
<evidence type="ECO:0000313" key="2">
    <source>
        <dbReference type="Proteomes" id="UP000886523"/>
    </source>
</evidence>
<gene>
    <name evidence="1" type="ORF">BS47DRAFT_1356443</name>
</gene>
<evidence type="ECO:0000313" key="1">
    <source>
        <dbReference type="EMBL" id="KAF9503084.1"/>
    </source>
</evidence>
<dbReference type="AlphaFoldDB" id="A0A9P6ADE3"/>
<organism evidence="1 2">
    <name type="scientific">Hydnum rufescens UP504</name>
    <dbReference type="NCBI Taxonomy" id="1448309"/>
    <lineage>
        <taxon>Eukaryota</taxon>
        <taxon>Fungi</taxon>
        <taxon>Dikarya</taxon>
        <taxon>Basidiomycota</taxon>
        <taxon>Agaricomycotina</taxon>
        <taxon>Agaricomycetes</taxon>
        <taxon>Cantharellales</taxon>
        <taxon>Hydnaceae</taxon>
        <taxon>Hydnum</taxon>
    </lineage>
</organism>
<sequence>MPAPQPISQPPQPPSLSLTKLTQPCYESCAHLHMAMPNFHMQCTPGYSKGVQSVK</sequence>
<proteinExistence type="predicted"/>
<dbReference type="EMBL" id="MU129449">
    <property type="protein sequence ID" value="KAF9503084.1"/>
    <property type="molecule type" value="Genomic_DNA"/>
</dbReference>
<keyword evidence="2" id="KW-1185">Reference proteome</keyword>